<proteinExistence type="predicted"/>
<reference evidence="1" key="2">
    <citation type="submission" date="2021-08" db="EMBL/GenBank/DDBJ databases">
        <authorList>
            <person name="Dalcin Martins P."/>
        </authorList>
    </citation>
    <scope>NUCLEOTIDE SEQUENCE</scope>
    <source>
        <strain evidence="1">MAG_39</strain>
    </source>
</reference>
<dbReference type="Proteomes" id="UP000705867">
    <property type="component" value="Unassembled WGS sequence"/>
</dbReference>
<name>A0A953M402_9BACT</name>
<dbReference type="InterPro" id="IPR038555">
    <property type="entry name" value="Zincin_1_sf"/>
</dbReference>
<dbReference type="CDD" id="cd12952">
    <property type="entry name" value="MMP_ACEL2062"/>
    <property type="match status" value="1"/>
</dbReference>
<sequence>MAFRTSREHFERLVEQALETLPEEFRKYFTNITVIIEEYPTEEDALLTGTGRKDLLGLFRGAAYQERGGFFDFPPPLPDEIILFQKNIERICSTKRELIEEIRMTLVHEVGHYFGLSEEDLEQYEK</sequence>
<dbReference type="SUPFAM" id="SSF55486">
    <property type="entry name" value="Metalloproteases ('zincins'), catalytic domain"/>
    <property type="match status" value="1"/>
</dbReference>
<dbReference type="EMBL" id="JAIOIV010000157">
    <property type="protein sequence ID" value="MBZ0158496.1"/>
    <property type="molecule type" value="Genomic_DNA"/>
</dbReference>
<comment type="caution">
    <text evidence="1">The sequence shown here is derived from an EMBL/GenBank/DDBJ whole genome shotgun (WGS) entry which is preliminary data.</text>
</comment>
<accession>A0A953M402</accession>
<dbReference type="Pfam" id="PF06262">
    <property type="entry name" value="Zincin_1"/>
    <property type="match status" value="1"/>
</dbReference>
<organism evidence="1 2">
    <name type="scientific">Candidatus Nitrobium versatile</name>
    <dbReference type="NCBI Taxonomy" id="2884831"/>
    <lineage>
        <taxon>Bacteria</taxon>
        <taxon>Pseudomonadati</taxon>
        <taxon>Nitrospirota</taxon>
        <taxon>Nitrospiria</taxon>
        <taxon>Nitrospirales</taxon>
        <taxon>Nitrospiraceae</taxon>
        <taxon>Candidatus Nitrobium</taxon>
    </lineage>
</organism>
<evidence type="ECO:0000313" key="2">
    <source>
        <dbReference type="Proteomes" id="UP000705867"/>
    </source>
</evidence>
<dbReference type="AlphaFoldDB" id="A0A953M402"/>
<dbReference type="InterPro" id="IPR010428">
    <property type="entry name" value="Zincin_1"/>
</dbReference>
<reference evidence="1" key="1">
    <citation type="journal article" date="2021" name="bioRxiv">
        <title>Unraveling nitrogen, sulfur and carbon metabolic pathways and microbial community transcriptional responses to substrate deprivation and toxicity stresses in a bioreactor mimicking anoxic brackish coastal sediment conditions.</title>
        <authorList>
            <person name="Martins P.D."/>
            <person name="Echeveste M.J."/>
            <person name="Arshad A."/>
            <person name="Kurth J."/>
            <person name="Ouboter H."/>
            <person name="Jetten M.S.M."/>
            <person name="Welte C.U."/>
        </authorList>
    </citation>
    <scope>NUCLEOTIDE SEQUENCE</scope>
    <source>
        <strain evidence="1">MAG_39</strain>
    </source>
</reference>
<evidence type="ECO:0000313" key="1">
    <source>
        <dbReference type="EMBL" id="MBZ0158496.1"/>
    </source>
</evidence>
<gene>
    <name evidence="1" type="ORF">K8I29_20055</name>
</gene>
<protein>
    <submittedName>
        <fullName evidence="1">Metallopeptidase family protein</fullName>
    </submittedName>
</protein>
<dbReference type="Gene3D" id="3.30.2010.20">
    <property type="match status" value="1"/>
</dbReference>